<dbReference type="EMBL" id="ML743719">
    <property type="protein sequence ID" value="KAE8130681.1"/>
    <property type="molecule type" value="Genomic_DNA"/>
</dbReference>
<organism evidence="1 2">
    <name type="scientific">Aspergillus pseudotamarii</name>
    <dbReference type="NCBI Taxonomy" id="132259"/>
    <lineage>
        <taxon>Eukaryota</taxon>
        <taxon>Fungi</taxon>
        <taxon>Dikarya</taxon>
        <taxon>Ascomycota</taxon>
        <taxon>Pezizomycotina</taxon>
        <taxon>Eurotiomycetes</taxon>
        <taxon>Eurotiomycetidae</taxon>
        <taxon>Eurotiales</taxon>
        <taxon>Aspergillaceae</taxon>
        <taxon>Aspergillus</taxon>
        <taxon>Aspergillus subgen. Circumdati</taxon>
    </lineage>
</organism>
<dbReference type="RefSeq" id="XP_031906744.1">
    <property type="nucleotide sequence ID" value="XM_032063502.1"/>
</dbReference>
<evidence type="ECO:0000313" key="1">
    <source>
        <dbReference type="EMBL" id="KAE8130681.1"/>
    </source>
</evidence>
<proteinExistence type="predicted"/>
<evidence type="ECO:0000313" key="2">
    <source>
        <dbReference type="Proteomes" id="UP000325672"/>
    </source>
</evidence>
<gene>
    <name evidence="1" type="ORF">BDV38DRAFT_53314</name>
</gene>
<sequence length="90" mass="9962">MTLATAADETLVSILTVRVAFATTVPLRKRLLGDAQTLFFGFRVSRPLAGFVSTRSPFELPFCFCGSSRPCDGSCTFLSFRYLPFQKVVE</sequence>
<dbReference type="AlphaFoldDB" id="A0A5N6SAJ8"/>
<reference evidence="1 2" key="1">
    <citation type="submission" date="2019-04" db="EMBL/GenBank/DDBJ databases">
        <title>Friends and foes A comparative genomics study of 23 Aspergillus species from section Flavi.</title>
        <authorList>
            <consortium name="DOE Joint Genome Institute"/>
            <person name="Kjaerbolling I."/>
            <person name="Vesth T."/>
            <person name="Frisvad J.C."/>
            <person name="Nybo J.L."/>
            <person name="Theobald S."/>
            <person name="Kildgaard S."/>
            <person name="Isbrandt T."/>
            <person name="Kuo A."/>
            <person name="Sato A."/>
            <person name="Lyhne E.K."/>
            <person name="Kogle M.E."/>
            <person name="Wiebenga A."/>
            <person name="Kun R.S."/>
            <person name="Lubbers R.J."/>
            <person name="Makela M.R."/>
            <person name="Barry K."/>
            <person name="Chovatia M."/>
            <person name="Clum A."/>
            <person name="Daum C."/>
            <person name="Haridas S."/>
            <person name="He G."/>
            <person name="LaButti K."/>
            <person name="Lipzen A."/>
            <person name="Mondo S."/>
            <person name="Riley R."/>
            <person name="Salamov A."/>
            <person name="Simmons B.A."/>
            <person name="Magnuson J.K."/>
            <person name="Henrissat B."/>
            <person name="Mortensen U.H."/>
            <person name="Larsen T.O."/>
            <person name="Devries R.P."/>
            <person name="Grigoriev I.V."/>
            <person name="Machida M."/>
            <person name="Baker S.E."/>
            <person name="Andersen M.R."/>
        </authorList>
    </citation>
    <scope>NUCLEOTIDE SEQUENCE [LARGE SCALE GENOMIC DNA]</scope>
    <source>
        <strain evidence="1 2">CBS 117625</strain>
    </source>
</reference>
<dbReference type="GeneID" id="43647712"/>
<keyword evidence="2" id="KW-1185">Reference proteome</keyword>
<name>A0A5N6SAJ8_ASPPS</name>
<protein>
    <submittedName>
        <fullName evidence="1">Uncharacterized protein</fullName>
    </submittedName>
</protein>
<accession>A0A5N6SAJ8</accession>
<dbReference type="Proteomes" id="UP000325672">
    <property type="component" value="Unassembled WGS sequence"/>
</dbReference>